<dbReference type="AlphaFoldDB" id="A0A9P6M744"/>
<feature type="non-terminal residue" evidence="1">
    <location>
        <position position="61"/>
    </location>
</feature>
<comment type="caution">
    <text evidence="1">The sequence shown here is derived from an EMBL/GenBank/DDBJ whole genome shotgun (WGS) entry which is preliminary data.</text>
</comment>
<evidence type="ECO:0000313" key="2">
    <source>
        <dbReference type="Proteomes" id="UP000749646"/>
    </source>
</evidence>
<keyword evidence="2" id="KW-1185">Reference proteome</keyword>
<reference evidence="1" key="1">
    <citation type="journal article" date="2020" name="Fungal Divers.">
        <title>Resolving the Mortierellaceae phylogeny through synthesis of multi-gene phylogenetics and phylogenomics.</title>
        <authorList>
            <person name="Vandepol N."/>
            <person name="Liber J."/>
            <person name="Desiro A."/>
            <person name="Na H."/>
            <person name="Kennedy M."/>
            <person name="Barry K."/>
            <person name="Grigoriev I.V."/>
            <person name="Miller A.N."/>
            <person name="O'Donnell K."/>
            <person name="Stajich J.E."/>
            <person name="Bonito G."/>
        </authorList>
    </citation>
    <scope>NUCLEOTIDE SEQUENCE</scope>
    <source>
        <strain evidence="1">MES-2147</strain>
    </source>
</reference>
<proteinExistence type="predicted"/>
<accession>A0A9P6M744</accession>
<organism evidence="1 2">
    <name type="scientific">Modicella reniformis</name>
    <dbReference type="NCBI Taxonomy" id="1440133"/>
    <lineage>
        <taxon>Eukaryota</taxon>
        <taxon>Fungi</taxon>
        <taxon>Fungi incertae sedis</taxon>
        <taxon>Mucoromycota</taxon>
        <taxon>Mortierellomycotina</taxon>
        <taxon>Mortierellomycetes</taxon>
        <taxon>Mortierellales</taxon>
        <taxon>Mortierellaceae</taxon>
        <taxon>Modicella</taxon>
    </lineage>
</organism>
<evidence type="ECO:0000313" key="1">
    <source>
        <dbReference type="EMBL" id="KAF9970717.1"/>
    </source>
</evidence>
<sequence length="61" mass="6819">MAPSNRNWIRNKMAAIKKASGISFSEEIFLSILICLIAKNKHLILHTAPESVPELKSTVEQ</sequence>
<gene>
    <name evidence="1" type="ORF">BGZ65_010928</name>
</gene>
<dbReference type="OrthoDB" id="2269736at2759"/>
<name>A0A9P6M744_9FUNG</name>
<protein>
    <submittedName>
        <fullName evidence="1">Uncharacterized protein</fullName>
    </submittedName>
</protein>
<dbReference type="Proteomes" id="UP000749646">
    <property type="component" value="Unassembled WGS sequence"/>
</dbReference>
<dbReference type="EMBL" id="JAAAHW010004932">
    <property type="protein sequence ID" value="KAF9970717.1"/>
    <property type="molecule type" value="Genomic_DNA"/>
</dbReference>